<dbReference type="SUPFAM" id="SSF54575">
    <property type="entry name" value="Ribosomal protein L31e"/>
    <property type="match status" value="1"/>
</dbReference>
<evidence type="ECO:0000256" key="1">
    <source>
        <dbReference type="ARBA" id="ARBA00010808"/>
    </source>
</evidence>
<protein>
    <recommendedName>
        <fullName evidence="4 5">Large ribosomal subunit protein eL31</fullName>
    </recommendedName>
</protein>
<dbReference type="AlphaFoldDB" id="A0A8G2FY43"/>
<dbReference type="GO" id="GO:0003735">
    <property type="term" value="F:structural constituent of ribosome"/>
    <property type="evidence" value="ECO:0007669"/>
    <property type="project" value="InterPro"/>
</dbReference>
<dbReference type="InterPro" id="IPR020052">
    <property type="entry name" value="Ribosomal_eL31_CS"/>
</dbReference>
<dbReference type="InterPro" id="IPR023621">
    <property type="entry name" value="Ribosomal_eL31_dom_sf"/>
</dbReference>
<comment type="caution">
    <text evidence="6">The sequence shown here is derived from an EMBL/GenBank/DDBJ whole genome shotgun (WGS) entry which is preliminary data.</text>
</comment>
<keyword evidence="7" id="KW-1185">Reference proteome</keyword>
<dbReference type="InterPro" id="IPR000054">
    <property type="entry name" value="Ribosomal_eL31"/>
</dbReference>
<reference evidence="6 7" key="1">
    <citation type="submission" date="2017-04" db="EMBL/GenBank/DDBJ databases">
        <authorList>
            <person name="Varghese N."/>
            <person name="Submissions S."/>
        </authorList>
    </citation>
    <scope>NUCLEOTIDE SEQUENCE [LARGE SCALE GENOMIC DNA]</scope>
    <source>
        <strain evidence="6 7">DSM 9789</strain>
    </source>
</reference>
<comment type="similarity">
    <text evidence="1 5">Belongs to the eukaryotic ribosomal protein eL31 family.</text>
</comment>
<dbReference type="GO" id="GO:0006412">
    <property type="term" value="P:translation"/>
    <property type="evidence" value="ECO:0007669"/>
    <property type="project" value="UniProtKB-UniRule"/>
</dbReference>
<dbReference type="RefSeq" id="WP_084273286.1">
    <property type="nucleotide sequence ID" value="NZ_FWYE01000006.1"/>
</dbReference>
<keyword evidence="2 5" id="KW-0689">Ribosomal protein</keyword>
<evidence type="ECO:0000256" key="3">
    <source>
        <dbReference type="ARBA" id="ARBA00023274"/>
    </source>
</evidence>
<dbReference type="CDD" id="cd00463">
    <property type="entry name" value="Ribosomal_L31e"/>
    <property type="match status" value="1"/>
</dbReference>
<proteinExistence type="inferred from homology"/>
<dbReference type="EMBL" id="FWYE01000006">
    <property type="protein sequence ID" value="SMD31665.1"/>
    <property type="molecule type" value="Genomic_DNA"/>
</dbReference>
<dbReference type="HAMAP" id="MF_00410">
    <property type="entry name" value="Ribosomal_eL31"/>
    <property type="match status" value="1"/>
</dbReference>
<keyword evidence="3 5" id="KW-0687">Ribonucleoprotein</keyword>
<dbReference type="Pfam" id="PF01198">
    <property type="entry name" value="Ribosomal_L31e"/>
    <property type="match status" value="1"/>
</dbReference>
<sequence length="89" mass="10318">MADEENTTEILLSVSLRKARFSSKSRRADTSIEMLKDAVARYTKSDRDRIWVDNKVNELIWSRGRRKVPTRVNIKVIKLEDGTSEIILP</sequence>
<evidence type="ECO:0000313" key="6">
    <source>
        <dbReference type="EMBL" id="SMD31665.1"/>
    </source>
</evidence>
<dbReference type="Gene3D" id="3.10.440.10">
    <property type="match status" value="1"/>
</dbReference>
<accession>A0A8G2FY43</accession>
<dbReference type="GO" id="GO:1990904">
    <property type="term" value="C:ribonucleoprotein complex"/>
    <property type="evidence" value="ECO:0007669"/>
    <property type="project" value="UniProtKB-KW"/>
</dbReference>
<evidence type="ECO:0000256" key="5">
    <source>
        <dbReference type="HAMAP-Rule" id="MF_00410"/>
    </source>
</evidence>
<evidence type="ECO:0000256" key="2">
    <source>
        <dbReference type="ARBA" id="ARBA00022980"/>
    </source>
</evidence>
<evidence type="ECO:0000313" key="7">
    <source>
        <dbReference type="Proteomes" id="UP000192315"/>
    </source>
</evidence>
<dbReference type="PROSITE" id="PS01144">
    <property type="entry name" value="RIBOSOMAL_L31E"/>
    <property type="match status" value="1"/>
</dbReference>
<dbReference type="NCBIfam" id="NF002258">
    <property type="entry name" value="PRK01192.1-1"/>
    <property type="match status" value="1"/>
</dbReference>
<dbReference type="Proteomes" id="UP000192315">
    <property type="component" value="Unassembled WGS sequence"/>
</dbReference>
<evidence type="ECO:0000256" key="4">
    <source>
        <dbReference type="ARBA" id="ARBA00035230"/>
    </source>
</evidence>
<organism evidence="6 7">
    <name type="scientific">Picrophilus torridus (strain ATCC 700027 / DSM 9790 / JCM 10055 / NBRC 100828 / KAW 2/3)</name>
    <dbReference type="NCBI Taxonomy" id="1122961"/>
    <lineage>
        <taxon>Archaea</taxon>
        <taxon>Methanobacteriati</taxon>
        <taxon>Thermoplasmatota</taxon>
        <taxon>Thermoplasmata</taxon>
        <taxon>Thermoplasmatales</taxon>
        <taxon>Picrophilaceae</taxon>
        <taxon>Picrophilus</taxon>
    </lineage>
</organism>
<name>A0A8G2FY43_PICTO</name>
<dbReference type="GO" id="GO:0005840">
    <property type="term" value="C:ribosome"/>
    <property type="evidence" value="ECO:0007669"/>
    <property type="project" value="UniProtKB-KW"/>
</dbReference>
<dbReference type="SMART" id="SM01380">
    <property type="entry name" value="Ribosomal_L31e"/>
    <property type="match status" value="1"/>
</dbReference>
<gene>
    <name evidence="5" type="primary">rpl31e</name>
    <name evidence="6" type="ORF">SAMN02745355_1602</name>
</gene>